<feature type="chain" id="PRO_5046439764" evidence="2">
    <location>
        <begin position="38"/>
        <end position="376"/>
    </location>
</feature>
<comment type="caution">
    <text evidence="3">The sequence shown here is derived from an EMBL/GenBank/DDBJ whole genome shotgun (WGS) entry which is preliminary data.</text>
</comment>
<protein>
    <submittedName>
        <fullName evidence="3">Uncharacterized protein</fullName>
    </submittedName>
</protein>
<evidence type="ECO:0000313" key="4">
    <source>
        <dbReference type="Proteomes" id="UP001596524"/>
    </source>
</evidence>
<dbReference type="RefSeq" id="WP_255888884.1">
    <property type="nucleotide sequence ID" value="NZ_JAFMZM010000001.1"/>
</dbReference>
<evidence type="ECO:0000313" key="3">
    <source>
        <dbReference type="EMBL" id="MFC7362702.1"/>
    </source>
</evidence>
<feature type="region of interest" description="Disordered" evidence="1">
    <location>
        <begin position="264"/>
        <end position="333"/>
    </location>
</feature>
<dbReference type="Proteomes" id="UP001596524">
    <property type="component" value="Unassembled WGS sequence"/>
</dbReference>
<reference evidence="4" key="1">
    <citation type="journal article" date="2019" name="Int. J. Syst. Evol. Microbiol.">
        <title>The Global Catalogue of Microorganisms (GCM) 10K type strain sequencing project: providing services to taxonomists for standard genome sequencing and annotation.</title>
        <authorList>
            <consortium name="The Broad Institute Genomics Platform"/>
            <consortium name="The Broad Institute Genome Sequencing Center for Infectious Disease"/>
            <person name="Wu L."/>
            <person name="Ma J."/>
        </authorList>
    </citation>
    <scope>NUCLEOTIDE SEQUENCE [LARGE SCALE GENOMIC DNA]</scope>
    <source>
        <strain evidence="4">FCH27</strain>
    </source>
</reference>
<sequence>MRLHPRRPAPHRRAGNRITTVAAALTSGALLASGWYAAPAAAEPGGVRPGGTQGTEPLLTPADGAWLERTVAVAAEPTTVDDSVSSLTVDGQELAGERTVGASRLSFDVGSNSIEARYRNYVLVNGEHRIHLPDLVEERATVEVPNEHLQAGENTIEVVTGAVASDCGQNHDDFVLSNIGLELLGEVADGEENEYSYSFGDGSCGSNTSLLKSAVLTFFILSDPQGTTGLHAELDTATLANGEHELRATTESGATVTHRVTVNNAPAGAGATGAGLGRGHARLHRRQQLRRGTLRQPPPGQRDERAARRRLRQPASAGDLPQRVPRARSKHVTCGDRRGCGVVRVQPRRLHALQPRPYPRRRRGRRAGVAGVVLDG</sequence>
<dbReference type="EMBL" id="JBHTCH010000025">
    <property type="protein sequence ID" value="MFC7362702.1"/>
    <property type="molecule type" value="Genomic_DNA"/>
</dbReference>
<feature type="signal peptide" evidence="2">
    <location>
        <begin position="1"/>
        <end position="37"/>
    </location>
</feature>
<name>A0ABW2N9Q8_9ACTN</name>
<gene>
    <name evidence="3" type="ORF">ACFQO6_20705</name>
</gene>
<feature type="compositionally biased region" description="Basic residues" evidence="1">
    <location>
        <begin position="279"/>
        <end position="293"/>
    </location>
</feature>
<keyword evidence="2" id="KW-0732">Signal</keyword>
<keyword evidence="4" id="KW-1185">Reference proteome</keyword>
<evidence type="ECO:0000256" key="1">
    <source>
        <dbReference type="SAM" id="MobiDB-lite"/>
    </source>
</evidence>
<evidence type="ECO:0000256" key="2">
    <source>
        <dbReference type="SAM" id="SignalP"/>
    </source>
</evidence>
<accession>A0ABW2N9Q8</accession>
<proteinExistence type="predicted"/>
<organism evidence="3 4">
    <name type="scientific">Nocardioides astragali</name>
    <dbReference type="NCBI Taxonomy" id="1776736"/>
    <lineage>
        <taxon>Bacteria</taxon>
        <taxon>Bacillati</taxon>
        <taxon>Actinomycetota</taxon>
        <taxon>Actinomycetes</taxon>
        <taxon>Propionibacteriales</taxon>
        <taxon>Nocardioidaceae</taxon>
        <taxon>Nocardioides</taxon>
    </lineage>
</organism>